<dbReference type="Gene3D" id="3.90.1340.10">
    <property type="entry name" value="Phage tail collar domain"/>
    <property type="match status" value="1"/>
</dbReference>
<accession>A0AAW4U7K1</accession>
<dbReference type="AlphaFoldDB" id="A0AAW4U7K1"/>
<dbReference type="InterPro" id="IPR011083">
    <property type="entry name" value="Phage_tail_collar_dom"/>
</dbReference>
<feature type="domain" description="Phage tail collar" evidence="1">
    <location>
        <begin position="2"/>
        <end position="45"/>
    </location>
</feature>
<dbReference type="Proteomes" id="UP001198190">
    <property type="component" value="Unassembled WGS sequence"/>
</dbReference>
<dbReference type="SUPFAM" id="SSF88874">
    <property type="entry name" value="Receptor-binding domain of short tail fibre protein gp12"/>
    <property type="match status" value="1"/>
</dbReference>
<evidence type="ECO:0000259" key="1">
    <source>
        <dbReference type="Pfam" id="PF07484"/>
    </source>
</evidence>
<organism evidence="2 3">
    <name type="scientific">Megamonas funiformis</name>
    <dbReference type="NCBI Taxonomy" id="437897"/>
    <lineage>
        <taxon>Bacteria</taxon>
        <taxon>Bacillati</taxon>
        <taxon>Bacillota</taxon>
        <taxon>Negativicutes</taxon>
        <taxon>Selenomonadales</taxon>
        <taxon>Selenomonadaceae</taxon>
        <taxon>Megamonas</taxon>
    </lineage>
</organism>
<gene>
    <name evidence="2" type="ORF">LIY65_10275</name>
</gene>
<name>A0AAW4U7K1_9FIRM</name>
<protein>
    <submittedName>
        <fullName evidence="2">Tail fiber protein</fullName>
    </submittedName>
</protein>
<proteinExistence type="predicted"/>
<dbReference type="RefSeq" id="WP_227153235.1">
    <property type="nucleotide sequence ID" value="NZ_DBFVHX010000014.1"/>
</dbReference>
<evidence type="ECO:0000313" key="2">
    <source>
        <dbReference type="EMBL" id="MCB6829076.1"/>
    </source>
</evidence>
<comment type="caution">
    <text evidence="2">The sequence shown here is derived from an EMBL/GenBank/DDBJ whole genome shotgun (WGS) entry which is preliminary data.</text>
</comment>
<dbReference type="Pfam" id="PF07484">
    <property type="entry name" value="Collar"/>
    <property type="match status" value="1"/>
</dbReference>
<dbReference type="EMBL" id="JAJCGD010000035">
    <property type="protein sequence ID" value="MCB6829076.1"/>
    <property type="molecule type" value="Genomic_DNA"/>
</dbReference>
<evidence type="ECO:0000313" key="3">
    <source>
        <dbReference type="Proteomes" id="UP001198190"/>
    </source>
</evidence>
<dbReference type="InterPro" id="IPR037053">
    <property type="entry name" value="Phage_tail_collar_dom_sf"/>
</dbReference>
<sequence>MVVAWTLSVNPSDNYLECNGQVVDGSKYPKLYALMHNVPDYRGVFLRGLGGNSASLGELQGDAIRNITGNFNATDNNSWNINANGVFYGQTIGAGDQGGEAGEYKKYYFDTSRVVPTAEENRPINKAVRYFIKAK</sequence>
<reference evidence="2" key="1">
    <citation type="submission" date="2021-10" db="EMBL/GenBank/DDBJ databases">
        <title>Collection of gut derived symbiotic bacterial strains cultured from healthy donors.</title>
        <authorList>
            <person name="Lin H."/>
            <person name="Littmann E."/>
            <person name="Claire K."/>
            <person name="Pamer E."/>
        </authorList>
    </citation>
    <scope>NUCLEOTIDE SEQUENCE</scope>
    <source>
        <strain evidence="2">MSK.7.16</strain>
    </source>
</reference>